<dbReference type="EMBL" id="BNJQ01000021">
    <property type="protein sequence ID" value="GHP08700.1"/>
    <property type="molecule type" value="Genomic_DNA"/>
</dbReference>
<evidence type="ECO:0000256" key="1">
    <source>
        <dbReference type="SAM" id="MobiDB-lite"/>
    </source>
</evidence>
<dbReference type="AlphaFoldDB" id="A0A830HSH0"/>
<proteinExistence type="predicted"/>
<comment type="caution">
    <text evidence="2">The sequence shown here is derived from an EMBL/GenBank/DDBJ whole genome shotgun (WGS) entry which is preliminary data.</text>
</comment>
<feature type="region of interest" description="Disordered" evidence="1">
    <location>
        <begin position="1"/>
        <end position="25"/>
    </location>
</feature>
<name>A0A830HSH0_9CHLO</name>
<dbReference type="Proteomes" id="UP000660262">
    <property type="component" value="Unassembled WGS sequence"/>
</dbReference>
<evidence type="ECO:0000313" key="2">
    <source>
        <dbReference type="EMBL" id="GHP08700.1"/>
    </source>
</evidence>
<feature type="compositionally biased region" description="Acidic residues" evidence="1">
    <location>
        <begin position="1"/>
        <end position="10"/>
    </location>
</feature>
<sequence>MGDDDDDDGDGGGSSPPPSPRRSMPHVTVDALLESARQPWMMQAEAAARLHGLPAWPGDVDTLMSQHVAALAKSALSREEDVVVDSSTSAIAWPTLEAVTLALRANDPKTLPSFVARVLEDAHDDAWRVARRVSRVLAGDNDVNAVAATTLCAVLRGEDAATAVEDVVSRGGWRAAPLVACNLKDASSRAAVLAAAARASTNVTNPSLAAEAAEALEAMGRALRDARLGPTPPPPSTGSGDDDDDARVLRFACEISRHL</sequence>
<protein>
    <submittedName>
        <fullName evidence="2">Uncharacterized protein</fullName>
    </submittedName>
</protein>
<evidence type="ECO:0000313" key="3">
    <source>
        <dbReference type="Proteomes" id="UP000660262"/>
    </source>
</evidence>
<gene>
    <name evidence="2" type="ORF">PPROV_000743700</name>
</gene>
<accession>A0A830HSH0</accession>
<feature type="region of interest" description="Disordered" evidence="1">
    <location>
        <begin position="225"/>
        <end position="245"/>
    </location>
</feature>
<reference evidence="2" key="1">
    <citation type="submission" date="2020-10" db="EMBL/GenBank/DDBJ databases">
        <title>Unveiling of a novel bifunctional photoreceptor, Dualchrome1, isolated from a cosmopolitan green alga.</title>
        <authorList>
            <person name="Suzuki S."/>
            <person name="Kawachi M."/>
        </authorList>
    </citation>
    <scope>NUCLEOTIDE SEQUENCE</scope>
    <source>
        <strain evidence="2">NIES 2893</strain>
    </source>
</reference>
<organism evidence="2 3">
    <name type="scientific">Pycnococcus provasolii</name>
    <dbReference type="NCBI Taxonomy" id="41880"/>
    <lineage>
        <taxon>Eukaryota</taxon>
        <taxon>Viridiplantae</taxon>
        <taxon>Chlorophyta</taxon>
        <taxon>Pseudoscourfieldiophyceae</taxon>
        <taxon>Pseudoscourfieldiales</taxon>
        <taxon>Pycnococcaceae</taxon>
        <taxon>Pycnococcus</taxon>
    </lineage>
</organism>
<keyword evidence="3" id="KW-1185">Reference proteome</keyword>